<name>A0AAW4QXF0_BACCE</name>
<reference evidence="1" key="1">
    <citation type="submission" date="2020-08" db="EMBL/GenBank/DDBJ databases">
        <title>Fungal Genomes of the International Space Station.</title>
        <authorList>
            <person name="Seuylemezian A."/>
            <person name="Singh N.K."/>
            <person name="Wood J."/>
            <person name="Venkateswaran K."/>
        </authorList>
    </citation>
    <scope>NUCLEOTIDE SEQUENCE</scope>
    <source>
        <strain evidence="1">I2-B2</strain>
    </source>
</reference>
<dbReference type="RefSeq" id="WP_221826131.1">
    <property type="nucleotide sequence ID" value="NZ_JACLPZ010000023.1"/>
</dbReference>
<sequence length="177" mass="20592">MQLTFYDEIFENSSGAIIDDSKEYRYSLWRIWNDKLPRVTFIMLNPSTADSRVDDPTLRRCIKFAMDWGYGSLEVVNLFAYRSTDPKMLLSAHDPIGKENNQYIVNALARSQKVILAWGTKGILFGRDKDVLQLIQENRVPIYALELTKEGHPRHPLYVKSNKIPELYEEGVNRHQL</sequence>
<evidence type="ECO:0000313" key="2">
    <source>
        <dbReference type="Proteomes" id="UP001197806"/>
    </source>
</evidence>
<dbReference type="EMBL" id="JACLPZ010000023">
    <property type="protein sequence ID" value="MBY0038666.1"/>
    <property type="molecule type" value="Genomic_DNA"/>
</dbReference>
<dbReference type="AlphaFoldDB" id="A0AAW4QXF0"/>
<evidence type="ECO:0000313" key="1">
    <source>
        <dbReference type="EMBL" id="MBY0038666.1"/>
    </source>
</evidence>
<comment type="caution">
    <text evidence="1">The sequence shown here is derived from an EMBL/GenBank/DDBJ whole genome shotgun (WGS) entry which is preliminary data.</text>
</comment>
<protein>
    <submittedName>
        <fullName evidence="1">DUF1643 domain-containing protein</fullName>
    </submittedName>
</protein>
<accession>A0AAW4QXF0</accession>
<dbReference type="Proteomes" id="UP001197806">
    <property type="component" value="Unassembled WGS sequence"/>
</dbReference>
<gene>
    <name evidence="1" type="ORF">H7U08_19325</name>
</gene>
<dbReference type="InterPro" id="IPR012441">
    <property type="entry name" value="DUF1643"/>
</dbReference>
<dbReference type="Pfam" id="PF07799">
    <property type="entry name" value="DUF1643"/>
    <property type="match status" value="1"/>
</dbReference>
<proteinExistence type="predicted"/>
<organism evidence="1 2">
    <name type="scientific">Bacillus cereus</name>
    <dbReference type="NCBI Taxonomy" id="1396"/>
    <lineage>
        <taxon>Bacteria</taxon>
        <taxon>Bacillati</taxon>
        <taxon>Bacillota</taxon>
        <taxon>Bacilli</taxon>
        <taxon>Bacillales</taxon>
        <taxon>Bacillaceae</taxon>
        <taxon>Bacillus</taxon>
        <taxon>Bacillus cereus group</taxon>
    </lineage>
</organism>